<dbReference type="EMBL" id="MK514282">
    <property type="protein sequence ID" value="QBP07547.1"/>
    <property type="molecule type" value="Genomic_DNA"/>
</dbReference>
<organism evidence="1 2">
    <name type="scientific">Erwinia phage Derbicus</name>
    <dbReference type="NCBI Taxonomy" id="2530027"/>
    <lineage>
        <taxon>Viruses</taxon>
        <taxon>Duplodnaviria</taxon>
        <taxon>Heunggongvirae</taxon>
        <taxon>Uroviricota</taxon>
        <taxon>Caudoviricetes</taxon>
        <taxon>Chimalliviridae</taxon>
        <taxon>Derbicusvirus</taxon>
        <taxon>Derbicusvirus derbicus</taxon>
    </lineage>
</organism>
<protein>
    <submittedName>
        <fullName evidence="1">Uncharacterized protein</fullName>
    </submittedName>
</protein>
<evidence type="ECO:0000313" key="2">
    <source>
        <dbReference type="Proteomes" id="UP000295398"/>
    </source>
</evidence>
<dbReference type="Proteomes" id="UP000295398">
    <property type="component" value="Segment"/>
</dbReference>
<name>A0A482IJ34_9CAUD</name>
<gene>
    <name evidence="1" type="ORF">DERBICUS_121</name>
</gene>
<proteinExistence type="predicted"/>
<evidence type="ECO:0000313" key="1">
    <source>
        <dbReference type="EMBL" id="QBP07547.1"/>
    </source>
</evidence>
<sequence>MRPQPWCLLEESPMDNIDLTQLESHDYDLGVRDEAGATAETLLARYHELFTGTDGGDQVLSNFEKLLIALVRSDGENSAMLTELGFGDLFATDLQAILQQAIVPTDEIQDKAMVLRGQLEELADEYAEHLSGLNTHGPRGEQLPSEEQTAAYKRRLALYVVASLLTAIPDDPDDA</sequence>
<keyword evidence="2" id="KW-1185">Reference proteome</keyword>
<reference evidence="1 2" key="1">
    <citation type="submission" date="2019-02" db="EMBL/GenBank/DDBJ databases">
        <authorList>
            <person name="Webb C.J."/>
            <person name="Sharma R."/>
            <person name="Berg J.A."/>
            <person name="Payne A.M."/>
            <person name="Fajardo C.P."/>
            <person name="Breakwell D.P."/>
            <person name="Hope S."/>
            <person name="Grose J.H."/>
        </authorList>
    </citation>
    <scope>NUCLEOTIDE SEQUENCE [LARGE SCALE GENOMIC DNA]</scope>
</reference>
<accession>A0A482IJ34</accession>